<feature type="region of interest" description="Disordered" evidence="7">
    <location>
        <begin position="1"/>
        <end position="46"/>
    </location>
</feature>
<feature type="compositionally biased region" description="Polar residues" evidence="7">
    <location>
        <begin position="10"/>
        <end position="20"/>
    </location>
</feature>
<dbReference type="PROSITE" id="PS51007">
    <property type="entry name" value="CYTC"/>
    <property type="match status" value="2"/>
</dbReference>
<name>A0A418VCB0_9DEIO</name>
<evidence type="ECO:0000256" key="4">
    <source>
        <dbReference type="ARBA" id="ARBA00022982"/>
    </source>
</evidence>
<dbReference type="OrthoDB" id="9773456at2"/>
<dbReference type="Proteomes" id="UP000286287">
    <property type="component" value="Unassembled WGS sequence"/>
</dbReference>
<keyword evidence="10" id="KW-1185">Reference proteome</keyword>
<gene>
    <name evidence="9" type="ORF">D3875_09630</name>
</gene>
<dbReference type="GO" id="GO:0020037">
    <property type="term" value="F:heme binding"/>
    <property type="evidence" value="ECO:0007669"/>
    <property type="project" value="InterPro"/>
</dbReference>
<evidence type="ECO:0000313" key="10">
    <source>
        <dbReference type="Proteomes" id="UP000286287"/>
    </source>
</evidence>
<evidence type="ECO:0000256" key="3">
    <source>
        <dbReference type="ARBA" id="ARBA00022723"/>
    </source>
</evidence>
<dbReference type="InterPro" id="IPR008168">
    <property type="entry name" value="Cyt_C_IC"/>
</dbReference>
<evidence type="ECO:0000256" key="5">
    <source>
        <dbReference type="ARBA" id="ARBA00023004"/>
    </source>
</evidence>
<dbReference type="PRINTS" id="PR00605">
    <property type="entry name" value="CYTCHROMECIC"/>
</dbReference>
<comment type="caution">
    <text evidence="9">The sequence shown here is derived from an EMBL/GenBank/DDBJ whole genome shotgun (WGS) entry which is preliminary data.</text>
</comment>
<dbReference type="GO" id="GO:0005506">
    <property type="term" value="F:iron ion binding"/>
    <property type="evidence" value="ECO:0007669"/>
    <property type="project" value="InterPro"/>
</dbReference>
<keyword evidence="2 6" id="KW-0349">Heme</keyword>
<proteinExistence type="predicted"/>
<dbReference type="Pfam" id="PF00034">
    <property type="entry name" value="Cytochrom_C"/>
    <property type="match status" value="1"/>
</dbReference>
<evidence type="ECO:0000259" key="8">
    <source>
        <dbReference type="PROSITE" id="PS51007"/>
    </source>
</evidence>
<dbReference type="Pfam" id="PF13442">
    <property type="entry name" value="Cytochrome_CBB3"/>
    <property type="match status" value="1"/>
</dbReference>
<dbReference type="GO" id="GO:0009055">
    <property type="term" value="F:electron transfer activity"/>
    <property type="evidence" value="ECO:0007669"/>
    <property type="project" value="InterPro"/>
</dbReference>
<keyword evidence="3 6" id="KW-0479">Metal-binding</keyword>
<dbReference type="AlphaFoldDB" id="A0A418VCB0"/>
<keyword evidence="4" id="KW-0249">Electron transport</keyword>
<evidence type="ECO:0000256" key="1">
    <source>
        <dbReference type="ARBA" id="ARBA00022448"/>
    </source>
</evidence>
<feature type="domain" description="Cytochrome c" evidence="8">
    <location>
        <begin position="138"/>
        <end position="231"/>
    </location>
</feature>
<keyword evidence="1" id="KW-0813">Transport</keyword>
<dbReference type="EMBL" id="QYUJ01000014">
    <property type="protein sequence ID" value="RJF73640.1"/>
    <property type="molecule type" value="Genomic_DNA"/>
</dbReference>
<feature type="compositionally biased region" description="Low complexity" evidence="7">
    <location>
        <begin position="35"/>
        <end position="44"/>
    </location>
</feature>
<evidence type="ECO:0000313" key="9">
    <source>
        <dbReference type="EMBL" id="RJF73640.1"/>
    </source>
</evidence>
<sequence>MYMSGPATMQGHSSMQASTMQAQGSPSGAPPPTAPAAGGNPLALKFGPPDAARGKALHEGVCQQCHGAGGVSTKADVPGLAGQITPYLHLQLAAFRAKLRPSAVMQGVAARLSDQDIADLAAYYTPLQPGPAWKADADARARGEKLFLSGDAGRNVVACQVCHGADGRGVSDNEVASVTNLSPGYGLNILHEFRDAPSFGGIVAPEAMRIVLKPLSDGDLKDLAAYLSSMR</sequence>
<evidence type="ECO:0000256" key="6">
    <source>
        <dbReference type="PROSITE-ProRule" id="PRU00433"/>
    </source>
</evidence>
<protein>
    <submittedName>
        <fullName evidence="9">Cytochrome c4</fullName>
    </submittedName>
</protein>
<evidence type="ECO:0000256" key="2">
    <source>
        <dbReference type="ARBA" id="ARBA00022617"/>
    </source>
</evidence>
<accession>A0A418VCB0</accession>
<dbReference type="Gene3D" id="1.10.760.10">
    <property type="entry name" value="Cytochrome c-like domain"/>
    <property type="match status" value="2"/>
</dbReference>
<feature type="domain" description="Cytochrome c" evidence="8">
    <location>
        <begin position="49"/>
        <end position="128"/>
    </location>
</feature>
<keyword evidence="5 6" id="KW-0408">Iron</keyword>
<evidence type="ECO:0000256" key="7">
    <source>
        <dbReference type="SAM" id="MobiDB-lite"/>
    </source>
</evidence>
<organism evidence="9 10">
    <name type="scientific">Deinococcus cavernae</name>
    <dbReference type="NCBI Taxonomy" id="2320857"/>
    <lineage>
        <taxon>Bacteria</taxon>
        <taxon>Thermotogati</taxon>
        <taxon>Deinococcota</taxon>
        <taxon>Deinococci</taxon>
        <taxon>Deinococcales</taxon>
        <taxon>Deinococcaceae</taxon>
        <taxon>Deinococcus</taxon>
    </lineage>
</organism>
<dbReference type="SUPFAM" id="SSF46626">
    <property type="entry name" value="Cytochrome c"/>
    <property type="match status" value="2"/>
</dbReference>
<dbReference type="InterPro" id="IPR050597">
    <property type="entry name" value="Cytochrome_c_Oxidase_Subunit"/>
</dbReference>
<reference evidence="9 10" key="1">
    <citation type="submission" date="2018-09" db="EMBL/GenBank/DDBJ databases">
        <authorList>
            <person name="Zhu H."/>
        </authorList>
    </citation>
    <scope>NUCLEOTIDE SEQUENCE [LARGE SCALE GENOMIC DNA]</scope>
    <source>
        <strain evidence="9 10">K2S05-167</strain>
    </source>
</reference>
<dbReference type="InterPro" id="IPR009056">
    <property type="entry name" value="Cyt_c-like_dom"/>
</dbReference>
<dbReference type="PANTHER" id="PTHR33751">
    <property type="entry name" value="CBB3-TYPE CYTOCHROME C OXIDASE SUBUNIT FIXP"/>
    <property type="match status" value="1"/>
</dbReference>
<dbReference type="PANTHER" id="PTHR33751:SF9">
    <property type="entry name" value="CYTOCHROME C4"/>
    <property type="match status" value="1"/>
</dbReference>
<dbReference type="InterPro" id="IPR036909">
    <property type="entry name" value="Cyt_c-like_dom_sf"/>
</dbReference>